<dbReference type="AlphaFoldDB" id="A0A8H6MKK8"/>
<accession>A0A8H6MKK8</accession>
<keyword evidence="3" id="KW-1185">Reference proteome</keyword>
<reference evidence="2 3" key="1">
    <citation type="journal article" date="2020" name="Phytopathology">
        <title>Genome Sequence Resources of Colletotrichum truncatum, C. plurivorum, C. musicola, and C. sojae: Four Species Pathogenic to Soybean (Glycine max).</title>
        <authorList>
            <person name="Rogerio F."/>
            <person name="Boufleur T.R."/>
            <person name="Ciampi-Guillardi M."/>
            <person name="Sukno S.A."/>
            <person name="Thon M.R."/>
            <person name="Massola Junior N.S."/>
            <person name="Baroncelli R."/>
        </authorList>
    </citation>
    <scope>NUCLEOTIDE SEQUENCE [LARGE SCALE GENOMIC DNA]</scope>
    <source>
        <strain evidence="2 3">LFN0009</strain>
    </source>
</reference>
<sequence length="271" mass="30767">MPSSSYTASLASSAVDYPIEYGRRYHAFRPGFAILTPTQEEMDRLDLTHALTVRAIENRLFLAPIEKEKIHEILDVGTETGICKSPCQNVGDFVKLASKVNSKWVIGNDLSAIQPEWVPPNVKFEIDDVESPWLGDRKVRLHLRPVLRCLYSRLAKAHEENLRQPGTRRLRGVSRLEHRILLRRRNADRGPHDEEMEQDPHRRPGDYGPRALPGSEARGLRPRGRLPGDPTLKVQDPSWTLAEGFVPQRPWVLEPTAVQGRSRGVHYESGL</sequence>
<dbReference type="GO" id="GO:0008168">
    <property type="term" value="F:methyltransferase activity"/>
    <property type="evidence" value="ECO:0007669"/>
    <property type="project" value="UniProtKB-KW"/>
</dbReference>
<proteinExistence type="predicted"/>
<protein>
    <submittedName>
        <fullName evidence="2">Methyltransferase</fullName>
    </submittedName>
</protein>
<name>A0A8H6MKK8_9PEZI</name>
<evidence type="ECO:0000313" key="3">
    <source>
        <dbReference type="Proteomes" id="UP000652219"/>
    </source>
</evidence>
<evidence type="ECO:0000313" key="2">
    <source>
        <dbReference type="EMBL" id="KAF6796375.1"/>
    </source>
</evidence>
<dbReference type="Proteomes" id="UP000652219">
    <property type="component" value="Unassembled WGS sequence"/>
</dbReference>
<dbReference type="SUPFAM" id="SSF53335">
    <property type="entry name" value="S-adenosyl-L-methionine-dependent methyltransferases"/>
    <property type="match status" value="1"/>
</dbReference>
<evidence type="ECO:0000256" key="1">
    <source>
        <dbReference type="SAM" id="MobiDB-lite"/>
    </source>
</evidence>
<dbReference type="InterPro" id="IPR029063">
    <property type="entry name" value="SAM-dependent_MTases_sf"/>
</dbReference>
<dbReference type="GO" id="GO:0032259">
    <property type="term" value="P:methylation"/>
    <property type="evidence" value="ECO:0007669"/>
    <property type="project" value="UniProtKB-KW"/>
</dbReference>
<feature type="region of interest" description="Disordered" evidence="1">
    <location>
        <begin position="181"/>
        <end position="236"/>
    </location>
</feature>
<organism evidence="2 3">
    <name type="scientific">Colletotrichum sojae</name>
    <dbReference type="NCBI Taxonomy" id="2175907"/>
    <lineage>
        <taxon>Eukaryota</taxon>
        <taxon>Fungi</taxon>
        <taxon>Dikarya</taxon>
        <taxon>Ascomycota</taxon>
        <taxon>Pezizomycotina</taxon>
        <taxon>Sordariomycetes</taxon>
        <taxon>Hypocreomycetidae</taxon>
        <taxon>Glomerellales</taxon>
        <taxon>Glomerellaceae</taxon>
        <taxon>Colletotrichum</taxon>
        <taxon>Colletotrichum orchidearum species complex</taxon>
    </lineage>
</organism>
<keyword evidence="2" id="KW-0808">Transferase</keyword>
<feature type="compositionally biased region" description="Basic and acidic residues" evidence="1">
    <location>
        <begin position="181"/>
        <end position="205"/>
    </location>
</feature>
<keyword evidence="2" id="KW-0489">Methyltransferase</keyword>
<comment type="caution">
    <text evidence="2">The sequence shown here is derived from an EMBL/GenBank/DDBJ whole genome shotgun (WGS) entry which is preliminary data.</text>
</comment>
<dbReference type="EMBL" id="WIGN01000373">
    <property type="protein sequence ID" value="KAF6796375.1"/>
    <property type="molecule type" value="Genomic_DNA"/>
</dbReference>
<gene>
    <name evidence="2" type="ORF">CSOJ01_13224</name>
</gene>